<keyword evidence="1" id="KW-0472">Membrane</keyword>
<dbReference type="RefSeq" id="WP_145435458.1">
    <property type="nucleotide sequence ID" value="NZ_CP036339.1"/>
</dbReference>
<sequence precursor="true">MTTLILGHRCAIAPCFFAWIVASAALHAALLWYANGTGGFNPNFPDFYQHQNWVKGAPASNNWQRTGGWCFQIAYADVFYDLIKQGYLDLLPADVTLPAK</sequence>
<keyword evidence="1" id="KW-0812">Transmembrane</keyword>
<accession>A0A517U4X6</accession>
<dbReference type="KEGG" id="llh:I41_49250"/>
<evidence type="ECO:0000256" key="1">
    <source>
        <dbReference type="SAM" id="Phobius"/>
    </source>
</evidence>
<gene>
    <name evidence="2" type="ORF">I41_49250</name>
</gene>
<dbReference type="AlphaFoldDB" id="A0A517U4X6"/>
<name>A0A517U4X6_9BACT</name>
<dbReference type="Proteomes" id="UP000317909">
    <property type="component" value="Chromosome"/>
</dbReference>
<keyword evidence="1" id="KW-1133">Transmembrane helix</keyword>
<feature type="transmembrane region" description="Helical" evidence="1">
    <location>
        <begin position="12"/>
        <end position="34"/>
    </location>
</feature>
<dbReference type="EMBL" id="CP036339">
    <property type="protein sequence ID" value="QDT75683.1"/>
    <property type="molecule type" value="Genomic_DNA"/>
</dbReference>
<evidence type="ECO:0000313" key="3">
    <source>
        <dbReference type="Proteomes" id="UP000317909"/>
    </source>
</evidence>
<organism evidence="2 3">
    <name type="scientific">Lacipirellula limnantheis</name>
    <dbReference type="NCBI Taxonomy" id="2528024"/>
    <lineage>
        <taxon>Bacteria</taxon>
        <taxon>Pseudomonadati</taxon>
        <taxon>Planctomycetota</taxon>
        <taxon>Planctomycetia</taxon>
        <taxon>Pirellulales</taxon>
        <taxon>Lacipirellulaceae</taxon>
        <taxon>Lacipirellula</taxon>
    </lineage>
</organism>
<keyword evidence="3" id="KW-1185">Reference proteome</keyword>
<reference evidence="2 3" key="1">
    <citation type="submission" date="2019-02" db="EMBL/GenBank/DDBJ databases">
        <title>Deep-cultivation of Planctomycetes and their phenomic and genomic characterization uncovers novel biology.</title>
        <authorList>
            <person name="Wiegand S."/>
            <person name="Jogler M."/>
            <person name="Boedeker C."/>
            <person name="Pinto D."/>
            <person name="Vollmers J."/>
            <person name="Rivas-Marin E."/>
            <person name="Kohn T."/>
            <person name="Peeters S.H."/>
            <person name="Heuer A."/>
            <person name="Rast P."/>
            <person name="Oberbeckmann S."/>
            <person name="Bunk B."/>
            <person name="Jeske O."/>
            <person name="Meyerdierks A."/>
            <person name="Storesund J.E."/>
            <person name="Kallscheuer N."/>
            <person name="Luecker S."/>
            <person name="Lage O.M."/>
            <person name="Pohl T."/>
            <person name="Merkel B.J."/>
            <person name="Hornburger P."/>
            <person name="Mueller R.-W."/>
            <person name="Bruemmer F."/>
            <person name="Labrenz M."/>
            <person name="Spormann A.M."/>
            <person name="Op den Camp H."/>
            <person name="Overmann J."/>
            <person name="Amann R."/>
            <person name="Jetten M.S.M."/>
            <person name="Mascher T."/>
            <person name="Medema M.H."/>
            <person name="Devos D.P."/>
            <person name="Kaster A.-K."/>
            <person name="Ovreas L."/>
            <person name="Rohde M."/>
            <person name="Galperin M.Y."/>
            <person name="Jogler C."/>
        </authorList>
    </citation>
    <scope>NUCLEOTIDE SEQUENCE [LARGE SCALE GENOMIC DNA]</scope>
    <source>
        <strain evidence="2 3">I41</strain>
    </source>
</reference>
<proteinExistence type="predicted"/>
<evidence type="ECO:0000313" key="2">
    <source>
        <dbReference type="EMBL" id="QDT75683.1"/>
    </source>
</evidence>
<protein>
    <submittedName>
        <fullName evidence="2">Uncharacterized protein</fullName>
    </submittedName>
</protein>